<name>A0A9D9III5_9BACT</name>
<feature type="signal peptide" evidence="1">
    <location>
        <begin position="1"/>
        <end position="25"/>
    </location>
</feature>
<reference evidence="2" key="2">
    <citation type="journal article" date="2021" name="PeerJ">
        <title>Extensive microbial diversity within the chicken gut microbiome revealed by metagenomics and culture.</title>
        <authorList>
            <person name="Gilroy R."/>
            <person name="Ravi A."/>
            <person name="Getino M."/>
            <person name="Pursley I."/>
            <person name="Horton D.L."/>
            <person name="Alikhan N.F."/>
            <person name="Baker D."/>
            <person name="Gharbi K."/>
            <person name="Hall N."/>
            <person name="Watson M."/>
            <person name="Adriaenssens E.M."/>
            <person name="Foster-Nyarko E."/>
            <person name="Jarju S."/>
            <person name="Secka A."/>
            <person name="Antonio M."/>
            <person name="Oren A."/>
            <person name="Chaudhuri R.R."/>
            <person name="La Ragione R."/>
            <person name="Hildebrand F."/>
            <person name="Pallen M.J."/>
        </authorList>
    </citation>
    <scope>NUCLEOTIDE SEQUENCE</scope>
    <source>
        <strain evidence="2">B1-8020</strain>
    </source>
</reference>
<feature type="chain" id="PRO_5038671303" description="DUF1735 domain-containing protein" evidence="1">
    <location>
        <begin position="26"/>
        <end position="323"/>
    </location>
</feature>
<dbReference type="AlphaFoldDB" id="A0A9D9III5"/>
<evidence type="ECO:0000313" key="2">
    <source>
        <dbReference type="EMBL" id="MBO8472716.1"/>
    </source>
</evidence>
<protein>
    <recommendedName>
        <fullName evidence="4">DUF1735 domain-containing protein</fullName>
    </recommendedName>
</protein>
<dbReference type="PROSITE" id="PS51257">
    <property type="entry name" value="PROKAR_LIPOPROTEIN"/>
    <property type="match status" value="1"/>
</dbReference>
<dbReference type="EMBL" id="JADIMA010000036">
    <property type="protein sequence ID" value="MBO8472716.1"/>
    <property type="molecule type" value="Genomic_DNA"/>
</dbReference>
<proteinExistence type="predicted"/>
<evidence type="ECO:0000256" key="1">
    <source>
        <dbReference type="SAM" id="SignalP"/>
    </source>
</evidence>
<gene>
    <name evidence="2" type="ORF">IAB81_03700</name>
</gene>
<comment type="caution">
    <text evidence="2">The sequence shown here is derived from an EMBL/GenBank/DDBJ whole genome shotgun (WGS) entry which is preliminary data.</text>
</comment>
<dbReference type="Proteomes" id="UP000823604">
    <property type="component" value="Unassembled WGS sequence"/>
</dbReference>
<evidence type="ECO:0008006" key="4">
    <source>
        <dbReference type="Google" id="ProtNLM"/>
    </source>
</evidence>
<sequence length="323" mass="35803">MKYLKIVLTVMAVSLAISSCTKTPAFEGQATVGFESEFISNNYGSDIIYIPVVFQGTSNVFPIALDIEIVAEPEYDGDGYPAVEDVDYYLTSTDLSFARPEDYEELVDENGSVTITKNLEVRYPDATKDELRFKLRINSTSVEGVQITTSECVVAIAKPDAERLVGNYVVSGQRYDVQISGSDTTYVAAEEVSYDVVMEVEGSRLVMRNLFSTASQIANDEGTAIYFTPSETEERTFDVPLNFKNGKFYSSLGMSICPSLISEDNEILDTVLKVTYDSTFSGLTFDDTAKNNLLTFVIYNSAGDRSAFFRKDSFLKNITITKK</sequence>
<keyword evidence="1" id="KW-0732">Signal</keyword>
<reference evidence="2" key="1">
    <citation type="submission" date="2020-10" db="EMBL/GenBank/DDBJ databases">
        <authorList>
            <person name="Gilroy R."/>
        </authorList>
    </citation>
    <scope>NUCLEOTIDE SEQUENCE</scope>
    <source>
        <strain evidence="2">B1-8020</strain>
    </source>
</reference>
<accession>A0A9D9III5</accession>
<organism evidence="2 3">
    <name type="scientific">Candidatus Merdivivens pullicola</name>
    <dbReference type="NCBI Taxonomy" id="2840872"/>
    <lineage>
        <taxon>Bacteria</taxon>
        <taxon>Pseudomonadati</taxon>
        <taxon>Bacteroidota</taxon>
        <taxon>Bacteroidia</taxon>
        <taxon>Bacteroidales</taxon>
        <taxon>Muribaculaceae</taxon>
        <taxon>Muribaculaceae incertae sedis</taxon>
        <taxon>Candidatus Merdivivens</taxon>
    </lineage>
</organism>
<evidence type="ECO:0000313" key="3">
    <source>
        <dbReference type="Proteomes" id="UP000823604"/>
    </source>
</evidence>